<feature type="compositionally biased region" description="Basic and acidic residues" evidence="1">
    <location>
        <begin position="211"/>
        <end position="220"/>
    </location>
</feature>
<dbReference type="InParanoid" id="A0A165D0J8"/>
<keyword evidence="2" id="KW-0812">Transmembrane</keyword>
<feature type="transmembrane region" description="Helical" evidence="2">
    <location>
        <begin position="31"/>
        <end position="54"/>
    </location>
</feature>
<organism evidence="3 4">
    <name type="scientific">Laetiporus sulphureus 93-53</name>
    <dbReference type="NCBI Taxonomy" id="1314785"/>
    <lineage>
        <taxon>Eukaryota</taxon>
        <taxon>Fungi</taxon>
        <taxon>Dikarya</taxon>
        <taxon>Basidiomycota</taxon>
        <taxon>Agaricomycotina</taxon>
        <taxon>Agaricomycetes</taxon>
        <taxon>Polyporales</taxon>
        <taxon>Laetiporus</taxon>
    </lineage>
</organism>
<dbReference type="GeneID" id="63819016"/>
<keyword evidence="4" id="KW-1185">Reference proteome</keyword>
<reference evidence="3 4" key="1">
    <citation type="journal article" date="2016" name="Mol. Biol. Evol.">
        <title>Comparative Genomics of Early-Diverging Mushroom-Forming Fungi Provides Insights into the Origins of Lignocellulose Decay Capabilities.</title>
        <authorList>
            <person name="Nagy L.G."/>
            <person name="Riley R."/>
            <person name="Tritt A."/>
            <person name="Adam C."/>
            <person name="Daum C."/>
            <person name="Floudas D."/>
            <person name="Sun H."/>
            <person name="Yadav J.S."/>
            <person name="Pangilinan J."/>
            <person name="Larsson K.H."/>
            <person name="Matsuura K."/>
            <person name="Barry K."/>
            <person name="Labutti K."/>
            <person name="Kuo R."/>
            <person name="Ohm R.A."/>
            <person name="Bhattacharya S.S."/>
            <person name="Shirouzu T."/>
            <person name="Yoshinaga Y."/>
            <person name="Martin F.M."/>
            <person name="Grigoriev I.V."/>
            <person name="Hibbett D.S."/>
        </authorList>
    </citation>
    <scope>NUCLEOTIDE SEQUENCE [LARGE SCALE GENOMIC DNA]</scope>
    <source>
        <strain evidence="3 4">93-53</strain>
    </source>
</reference>
<evidence type="ECO:0000313" key="3">
    <source>
        <dbReference type="EMBL" id="KZT03892.1"/>
    </source>
</evidence>
<evidence type="ECO:0000256" key="2">
    <source>
        <dbReference type="SAM" id="Phobius"/>
    </source>
</evidence>
<evidence type="ECO:0000256" key="1">
    <source>
        <dbReference type="SAM" id="MobiDB-lite"/>
    </source>
</evidence>
<sequence>MCAPPPPGECTLLLLVHHQTERVTYKVMNNWLVAVIVSTVVAGAAIVVLTVALLHHRSQQISQPSSQDGALDHIMHDNLSGAELGLQHLSSWSLSQITLLTSESGKCPSHQEVVNLPNPSKQVEDASMHSTHDISYLAIGIPLKPNCLEDFSHGKLGWIHHELALKTRTRDTPSHGGAEGNSAKAAVRPPFISRFRPARREPDRGASVSRRSSDAQRLDSSESPAPINHD</sequence>
<keyword evidence="2" id="KW-0472">Membrane</keyword>
<accession>A0A165D0J8</accession>
<evidence type="ECO:0000313" key="4">
    <source>
        <dbReference type="Proteomes" id="UP000076871"/>
    </source>
</evidence>
<name>A0A165D0J8_9APHY</name>
<keyword evidence="2" id="KW-1133">Transmembrane helix</keyword>
<dbReference type="EMBL" id="KV427640">
    <property type="protein sequence ID" value="KZT03892.1"/>
    <property type="molecule type" value="Genomic_DNA"/>
</dbReference>
<gene>
    <name evidence="3" type="ORF">LAESUDRAFT_317328</name>
</gene>
<dbReference type="AlphaFoldDB" id="A0A165D0J8"/>
<dbReference type="RefSeq" id="XP_040761632.1">
    <property type="nucleotide sequence ID" value="XM_040901985.1"/>
</dbReference>
<feature type="region of interest" description="Disordered" evidence="1">
    <location>
        <begin position="169"/>
        <end position="230"/>
    </location>
</feature>
<dbReference type="Proteomes" id="UP000076871">
    <property type="component" value="Unassembled WGS sequence"/>
</dbReference>
<protein>
    <submittedName>
        <fullName evidence="3">Uncharacterized protein</fullName>
    </submittedName>
</protein>
<proteinExistence type="predicted"/>